<dbReference type="EMBL" id="DTGD01000178">
    <property type="protein sequence ID" value="HGB36214.1"/>
    <property type="molecule type" value="Genomic_DNA"/>
</dbReference>
<protein>
    <submittedName>
        <fullName evidence="1">Uncharacterized protein</fullName>
    </submittedName>
</protein>
<name>A0A7V3KNZ1_UNCW3</name>
<reference evidence="1" key="1">
    <citation type="journal article" date="2020" name="mSystems">
        <title>Genome- and Community-Level Interaction Insights into Carbon Utilization and Element Cycling Functions of Hydrothermarchaeota in Hydrothermal Sediment.</title>
        <authorList>
            <person name="Zhou Z."/>
            <person name="Liu Y."/>
            <person name="Xu W."/>
            <person name="Pan J."/>
            <person name="Luo Z.H."/>
            <person name="Li M."/>
        </authorList>
    </citation>
    <scope>NUCLEOTIDE SEQUENCE [LARGE SCALE GENOMIC DNA]</scope>
    <source>
        <strain evidence="1">SpSt-754</strain>
    </source>
</reference>
<organism evidence="1">
    <name type="scientific">candidate division WOR-3 bacterium</name>
    <dbReference type="NCBI Taxonomy" id="2052148"/>
    <lineage>
        <taxon>Bacteria</taxon>
        <taxon>Bacteria division WOR-3</taxon>
    </lineage>
</organism>
<dbReference type="AlphaFoldDB" id="A0A7V3KNZ1"/>
<dbReference type="InterPro" id="IPR016024">
    <property type="entry name" value="ARM-type_fold"/>
</dbReference>
<proteinExistence type="predicted"/>
<evidence type="ECO:0000313" key="1">
    <source>
        <dbReference type="EMBL" id="HGB36214.1"/>
    </source>
</evidence>
<accession>A0A7V3KNZ1</accession>
<sequence length="799" mass="92556">MLEYVITPVLPPTQSGYSKYLSAIRFRSDHYWVSEYLDKQLTKLVRRNPVGVTASFDRQINHTIDLCKQLNPENAELQVGYYWRMDIPNRLSERGDSDALDILIDGFRDSLAEVCKQNIEEGKTLIAAYLNSEHIIFKRIALYTLRAFGQNFPELLTQALLHQNYFEDYKYYHEYQGLLRDQFNNASQEVRLQVISWILSGPTDIDARAIRHAQLQDRNVTEDDYREVQDKWQLFHLEIIRDFLTGEALARLNELAAKYGKPDVSEKPRIVITTSWGGAPSPVSAEELSQKSFEEIKQYFLTYVPEDLFLNPRESLALTFQKLVSEDPGKFNVFASFLADPAIRFVYVYHYLSGIREGIKNKGGKLTHEILSLCEYIMGQKDDPFVGSSGDYEAGLVAAQKEVAHLLEEALHSDDPYLSREQLDRIRGLLIKLAHHPDPEADADSKTSFDPFTHSLNCVRGEAMHGIFHYSLYLVRQREKQSGQKLKEGYLEPEIQQILDEKLDLTVDSSLAVHSVYGAFVPQLHFLSPDWLENNLLKIFPEDKDKDAFWKAAWDAYIFASNVYRDVFRLLTPQYQRGLRLLNQPQDEQKHIGGSPNERLAQHIMFAYLAGLTDFDHENKLLDLFFENAPDTIRAQGVFWLSQVVGNDKPAADDILWQKCWKLWQKRLEYAETQEMILNSQEISEYLRWLVNSPVGLDILFPTLQKSVKYLHDGFDVRQLIEYASKQCDHYPHYAITLLQMAILTAKEVWWTPKDEDEEHILKAAMNSENEAARKIAVSIINYCGEMGDFRWKYLLERN</sequence>
<gene>
    <name evidence="1" type="ORF">ENV38_04845</name>
</gene>
<comment type="caution">
    <text evidence="1">The sequence shown here is derived from an EMBL/GenBank/DDBJ whole genome shotgun (WGS) entry which is preliminary data.</text>
</comment>
<dbReference type="SUPFAM" id="SSF48371">
    <property type="entry name" value="ARM repeat"/>
    <property type="match status" value="1"/>
</dbReference>